<sequence length="66" mass="7878">MIQFVRFEKIDDRAEIAVFSFGGLDDEFRLNQENLAIRITNLKKQKLDTTIEECVLFDLRKRNEGW</sequence>
<organism evidence="1">
    <name type="scientific">marine sediment metagenome</name>
    <dbReference type="NCBI Taxonomy" id="412755"/>
    <lineage>
        <taxon>unclassified sequences</taxon>
        <taxon>metagenomes</taxon>
        <taxon>ecological metagenomes</taxon>
    </lineage>
</organism>
<comment type="caution">
    <text evidence="1">The sequence shown here is derived from an EMBL/GenBank/DDBJ whole genome shotgun (WGS) entry which is preliminary data.</text>
</comment>
<evidence type="ECO:0000313" key="1">
    <source>
        <dbReference type="EMBL" id="KKL44660.1"/>
    </source>
</evidence>
<dbReference type="EMBL" id="LAZR01034678">
    <property type="protein sequence ID" value="KKL44660.1"/>
    <property type="molecule type" value="Genomic_DNA"/>
</dbReference>
<proteinExistence type="predicted"/>
<dbReference type="AlphaFoldDB" id="A0A0F9EIC9"/>
<name>A0A0F9EIC9_9ZZZZ</name>
<gene>
    <name evidence="1" type="ORF">LCGC14_2363490</name>
</gene>
<reference evidence="1" key="1">
    <citation type="journal article" date="2015" name="Nature">
        <title>Complex archaea that bridge the gap between prokaryotes and eukaryotes.</title>
        <authorList>
            <person name="Spang A."/>
            <person name="Saw J.H."/>
            <person name="Jorgensen S.L."/>
            <person name="Zaremba-Niedzwiedzka K."/>
            <person name="Martijn J."/>
            <person name="Lind A.E."/>
            <person name="van Eijk R."/>
            <person name="Schleper C."/>
            <person name="Guy L."/>
            <person name="Ettema T.J."/>
        </authorList>
    </citation>
    <scope>NUCLEOTIDE SEQUENCE</scope>
</reference>
<protein>
    <submittedName>
        <fullName evidence="1">Uncharacterized protein</fullName>
    </submittedName>
</protein>
<accession>A0A0F9EIC9</accession>